<dbReference type="SUPFAM" id="SSF51556">
    <property type="entry name" value="Metallo-dependent hydrolases"/>
    <property type="match status" value="1"/>
</dbReference>
<proteinExistence type="predicted"/>
<dbReference type="InterPro" id="IPR013108">
    <property type="entry name" value="Amidohydro_3"/>
</dbReference>
<dbReference type="SMR" id="A0A0H3CDF8"/>
<dbReference type="InterPro" id="IPR011059">
    <property type="entry name" value="Metal-dep_hydrolase_composite"/>
</dbReference>
<dbReference type="Pfam" id="PF07969">
    <property type="entry name" value="Amidohydro_3"/>
    <property type="match status" value="1"/>
</dbReference>
<dbReference type="PANTHER" id="PTHR11647:SF1">
    <property type="entry name" value="COLLAPSIN RESPONSE MEDIATOR PROTEIN"/>
    <property type="match status" value="1"/>
</dbReference>
<evidence type="ECO:0000259" key="1">
    <source>
        <dbReference type="Pfam" id="PF07969"/>
    </source>
</evidence>
<dbReference type="RefSeq" id="WP_010921289.1">
    <property type="nucleotide sequence ID" value="NC_011916.1"/>
</dbReference>
<gene>
    <name evidence="2" type="ordered locus">CCNA_03573</name>
</gene>
<dbReference type="OrthoDB" id="9766983at2"/>
<sequence length="581" mass="60965">MGDRAYDLVLRSGVVFDGAGGPGFQADVGVRDGVIVAVGKGLAAGAEEIDARGRIVTPGFVDIHTHYDGQATWSGQLGPSSGHGVTTVVMGNCGVGFAPCRPDDHDRLIRLMEGVEDIPFPVLTEGLPWAWESFPDYLDFLAGRAFDVDVGAQLPHAALRVYVMGDRGADREPATDADIAAMAAIARRAVEAGALGFSTSRTLNHRTSDGQPTPTLTAGEDELTGIALGLAAAGKGVLQVVSDFVDGAAELAMLRRIVERSGRPLSFSLVQSPKAPEGWRGLLDGVAAAVDAGLPMKAQVCGRPVGVLFGLELTLNPFSQNPVFAELKDRPLADKVAALSDPAFRARLLAHDGDARGPFAGSALRAWDNLYPMGGVDPDYEPTADKTVAAIAAREGRDPAAVVLDAMLARDGRGMLYHPFLNYADGSLDPSFAMLSHRDTVPGLSDGGAHVGMICDGSFPTSNLIHWTRDRTRGPRIPLGTMIARQSRDTAQAVGLLDRGLIAPGYRADLNVIDYAGLRLEAPQVAYDLPAGGRRLTQRAHGYVATIVAGVVTQRDGEPTGALPGRLVRGAQSAPLALAAE</sequence>
<dbReference type="KEGG" id="ccs:CCNA_03573"/>
<dbReference type="PhylomeDB" id="A0A0H3CDF8"/>
<dbReference type="GO" id="GO:0005829">
    <property type="term" value="C:cytosol"/>
    <property type="evidence" value="ECO:0007669"/>
    <property type="project" value="TreeGrafter"/>
</dbReference>
<accession>A0A0H3CDF8</accession>
<keyword evidence="2" id="KW-0378">Hydrolase</keyword>
<dbReference type="HOGENOM" id="CLU_016107_2_1_5"/>
<feature type="domain" description="Amidohydrolase 3" evidence="1">
    <location>
        <begin position="47"/>
        <end position="553"/>
    </location>
</feature>
<dbReference type="Gene3D" id="3.20.20.140">
    <property type="entry name" value="Metal-dependent hydrolases"/>
    <property type="match status" value="1"/>
</dbReference>
<dbReference type="InterPro" id="IPR032466">
    <property type="entry name" value="Metal_Hydrolase"/>
</dbReference>
<dbReference type="EMBL" id="CP001340">
    <property type="protein sequence ID" value="ACL97038.1"/>
    <property type="molecule type" value="Genomic_DNA"/>
</dbReference>
<dbReference type="AlphaFoldDB" id="A0A0H3CDF8"/>
<dbReference type="InterPro" id="IPR050378">
    <property type="entry name" value="Metallo-dep_Hydrolases_sf"/>
</dbReference>
<evidence type="ECO:0000313" key="3">
    <source>
        <dbReference type="Proteomes" id="UP000001364"/>
    </source>
</evidence>
<name>A0A0H3CDF8_CAUVN</name>
<reference evidence="2 3" key="1">
    <citation type="journal article" date="2010" name="J. Bacteriol.">
        <title>The genetic basis of laboratory adaptation in Caulobacter crescentus.</title>
        <authorList>
            <person name="Marks M.E."/>
            <person name="Castro-Rojas C.M."/>
            <person name="Teiling C."/>
            <person name="Du L."/>
            <person name="Kapatral V."/>
            <person name="Walunas T.L."/>
            <person name="Crosson S."/>
        </authorList>
    </citation>
    <scope>NUCLEOTIDE SEQUENCE [LARGE SCALE GENOMIC DNA]</scope>
    <source>
        <strain evidence="3">NA1000 / CB15N</strain>
    </source>
</reference>
<dbReference type="EC" id="3.5.1.81" evidence="2"/>
<dbReference type="PANTHER" id="PTHR11647">
    <property type="entry name" value="HYDRANTOINASE/DIHYDROPYRIMIDINASE FAMILY MEMBER"/>
    <property type="match status" value="1"/>
</dbReference>
<evidence type="ECO:0000313" key="2">
    <source>
        <dbReference type="EMBL" id="ACL97038.1"/>
    </source>
</evidence>
<dbReference type="GO" id="GO:0047420">
    <property type="term" value="F:N-acyl-D-amino-acid deacylase activity"/>
    <property type="evidence" value="ECO:0007669"/>
    <property type="project" value="UniProtKB-EC"/>
</dbReference>
<dbReference type="SUPFAM" id="SSF51338">
    <property type="entry name" value="Composite domain of metallo-dependent hydrolases"/>
    <property type="match status" value="1"/>
</dbReference>
<dbReference type="PATRIC" id="fig|565050.3.peg.3488"/>
<dbReference type="Proteomes" id="UP000001364">
    <property type="component" value="Chromosome"/>
</dbReference>
<dbReference type="RefSeq" id="YP_002518946.1">
    <property type="nucleotide sequence ID" value="NC_011916.1"/>
</dbReference>
<dbReference type="GO" id="GO:0016812">
    <property type="term" value="F:hydrolase activity, acting on carbon-nitrogen (but not peptide) bonds, in cyclic amides"/>
    <property type="evidence" value="ECO:0007669"/>
    <property type="project" value="TreeGrafter"/>
</dbReference>
<protein>
    <submittedName>
        <fullName evidence="2">D-aminoacylase</fullName>
        <ecNumber evidence="2">3.5.1.81</ecNumber>
    </submittedName>
</protein>
<organism evidence="2 3">
    <name type="scientific">Caulobacter vibrioides (strain NA1000 / CB15N)</name>
    <name type="common">Caulobacter crescentus</name>
    <dbReference type="NCBI Taxonomy" id="565050"/>
    <lineage>
        <taxon>Bacteria</taxon>
        <taxon>Pseudomonadati</taxon>
        <taxon>Pseudomonadota</taxon>
        <taxon>Alphaproteobacteria</taxon>
        <taxon>Caulobacterales</taxon>
        <taxon>Caulobacteraceae</taxon>
        <taxon>Caulobacter</taxon>
    </lineage>
</organism>
<keyword evidence="3" id="KW-1185">Reference proteome</keyword>
<dbReference type="GeneID" id="7332571"/>